<sequence>MGLNIMLMTPEGSYHPDWDDGKFAGDREACGLICGLPNIQEWINEIDARYRPYDFAAWRAAPWPDDNPDRWSHLIDLLEADERYWINFSY</sequence>
<evidence type="ECO:0000313" key="1">
    <source>
        <dbReference type="EMBL" id="RXR28978.1"/>
    </source>
</evidence>
<reference evidence="2" key="1">
    <citation type="submission" date="2019-01" db="EMBL/GenBank/DDBJ databases">
        <title>Cytophagaceae bacterium strain CAR-16.</title>
        <authorList>
            <person name="Chen W.-M."/>
        </authorList>
    </citation>
    <scope>NUCLEOTIDE SEQUENCE [LARGE SCALE GENOMIC DNA]</scope>
    <source>
        <strain evidence="2">CHR27</strain>
    </source>
</reference>
<dbReference type="AlphaFoldDB" id="A0A4Q1KGY3"/>
<keyword evidence="2" id="KW-1185">Reference proteome</keyword>
<name>A0A4Q1KGY3_9SPHN</name>
<comment type="caution">
    <text evidence="1">The sequence shown here is derived from an EMBL/GenBank/DDBJ whole genome shotgun (WGS) entry which is preliminary data.</text>
</comment>
<evidence type="ECO:0000313" key="2">
    <source>
        <dbReference type="Proteomes" id="UP000290958"/>
    </source>
</evidence>
<gene>
    <name evidence="1" type="ORF">EQG66_07825</name>
</gene>
<accession>A0A4Q1KGY3</accession>
<dbReference type="OrthoDB" id="3820010at2"/>
<organism evidence="1 2">
    <name type="scientific">Sphingobium fluviale</name>
    <dbReference type="NCBI Taxonomy" id="2506423"/>
    <lineage>
        <taxon>Bacteria</taxon>
        <taxon>Pseudomonadati</taxon>
        <taxon>Pseudomonadota</taxon>
        <taxon>Alphaproteobacteria</taxon>
        <taxon>Sphingomonadales</taxon>
        <taxon>Sphingomonadaceae</taxon>
        <taxon>Sphingobium</taxon>
    </lineage>
</organism>
<dbReference type="RefSeq" id="WP_129404042.1">
    <property type="nucleotide sequence ID" value="NZ_SBKP01000006.1"/>
</dbReference>
<dbReference type="EMBL" id="SBKP01000006">
    <property type="protein sequence ID" value="RXR28978.1"/>
    <property type="molecule type" value="Genomic_DNA"/>
</dbReference>
<dbReference type="Proteomes" id="UP000290958">
    <property type="component" value="Unassembled WGS sequence"/>
</dbReference>
<proteinExistence type="predicted"/>
<protein>
    <submittedName>
        <fullName evidence="1">Uncharacterized protein</fullName>
    </submittedName>
</protein>